<evidence type="ECO:0000313" key="2">
    <source>
        <dbReference type="EnsemblMetazoa" id="HelroP169152"/>
    </source>
</evidence>
<accession>T1F1H4</accession>
<evidence type="ECO:0000313" key="1">
    <source>
        <dbReference type="EMBL" id="ESO08341.1"/>
    </source>
</evidence>
<dbReference type="InParanoid" id="T1F1H4"/>
<dbReference type="EMBL" id="AMQM01003196">
    <property type="status" value="NOT_ANNOTATED_CDS"/>
    <property type="molecule type" value="Genomic_DNA"/>
</dbReference>
<dbReference type="GeneID" id="20202674"/>
<dbReference type="RefSeq" id="XP_009013271.1">
    <property type="nucleotide sequence ID" value="XM_009015023.1"/>
</dbReference>
<name>T1F1H4_HELRO</name>
<dbReference type="Proteomes" id="UP000015101">
    <property type="component" value="Unassembled WGS sequence"/>
</dbReference>
<reference evidence="2" key="3">
    <citation type="submission" date="2015-06" db="UniProtKB">
        <authorList>
            <consortium name="EnsemblMetazoa"/>
        </authorList>
    </citation>
    <scope>IDENTIFICATION</scope>
</reference>
<dbReference type="KEGG" id="hro:HELRODRAFT_169152"/>
<dbReference type="AlphaFoldDB" id="T1F1H4"/>
<protein>
    <submittedName>
        <fullName evidence="1 2">Uncharacterized protein</fullName>
    </submittedName>
</protein>
<dbReference type="CTD" id="20202674"/>
<evidence type="ECO:0000313" key="3">
    <source>
        <dbReference type="Proteomes" id="UP000015101"/>
    </source>
</evidence>
<dbReference type="EnsemblMetazoa" id="HelroT169152">
    <property type="protein sequence ID" value="HelroP169152"/>
    <property type="gene ID" value="HelroG169152"/>
</dbReference>
<keyword evidence="3" id="KW-1185">Reference proteome</keyword>
<dbReference type="EMBL" id="KB096080">
    <property type="protein sequence ID" value="ESO08341.1"/>
    <property type="molecule type" value="Genomic_DNA"/>
</dbReference>
<gene>
    <name evidence="2" type="primary">20202674</name>
    <name evidence="1" type="ORF">HELRODRAFT_169152</name>
</gene>
<proteinExistence type="predicted"/>
<reference evidence="1 3" key="2">
    <citation type="journal article" date="2013" name="Nature">
        <title>Insights into bilaterian evolution from three spiralian genomes.</title>
        <authorList>
            <person name="Simakov O."/>
            <person name="Marletaz F."/>
            <person name="Cho S.J."/>
            <person name="Edsinger-Gonzales E."/>
            <person name="Havlak P."/>
            <person name="Hellsten U."/>
            <person name="Kuo D.H."/>
            <person name="Larsson T."/>
            <person name="Lv J."/>
            <person name="Arendt D."/>
            <person name="Savage R."/>
            <person name="Osoegawa K."/>
            <person name="de Jong P."/>
            <person name="Grimwood J."/>
            <person name="Chapman J.A."/>
            <person name="Shapiro H."/>
            <person name="Aerts A."/>
            <person name="Otillar R.P."/>
            <person name="Terry A.Y."/>
            <person name="Boore J.L."/>
            <person name="Grigoriev I.V."/>
            <person name="Lindberg D.R."/>
            <person name="Seaver E.C."/>
            <person name="Weisblat D.A."/>
            <person name="Putnam N.H."/>
            <person name="Rokhsar D.S."/>
        </authorList>
    </citation>
    <scope>NUCLEOTIDE SEQUENCE</scope>
</reference>
<sequence length="126" mass="14815">MCGLVYLCVQPFCAESFNEKVYPKEKIPKTVKKVEKRLKRRLDINSYITFVDGNNSLIKTVQSTELNKSFIKRSAFTGIENDELLNFYDWTPEKLYSKLGKTVKSTKYETTNNTNRFNHLIYKKQL</sequence>
<dbReference type="HOGENOM" id="CLU_1983960_0_0_1"/>
<organism evidence="2 3">
    <name type="scientific">Helobdella robusta</name>
    <name type="common">Californian leech</name>
    <dbReference type="NCBI Taxonomy" id="6412"/>
    <lineage>
        <taxon>Eukaryota</taxon>
        <taxon>Metazoa</taxon>
        <taxon>Spiralia</taxon>
        <taxon>Lophotrochozoa</taxon>
        <taxon>Annelida</taxon>
        <taxon>Clitellata</taxon>
        <taxon>Hirudinea</taxon>
        <taxon>Rhynchobdellida</taxon>
        <taxon>Glossiphoniidae</taxon>
        <taxon>Helobdella</taxon>
    </lineage>
</organism>
<reference evidence="3" key="1">
    <citation type="submission" date="2012-12" db="EMBL/GenBank/DDBJ databases">
        <authorList>
            <person name="Hellsten U."/>
            <person name="Grimwood J."/>
            <person name="Chapman J.A."/>
            <person name="Shapiro H."/>
            <person name="Aerts A."/>
            <person name="Otillar R.P."/>
            <person name="Terry A.Y."/>
            <person name="Boore J.L."/>
            <person name="Simakov O."/>
            <person name="Marletaz F."/>
            <person name="Cho S.-J."/>
            <person name="Edsinger-Gonzales E."/>
            <person name="Havlak P."/>
            <person name="Kuo D.-H."/>
            <person name="Larsson T."/>
            <person name="Lv J."/>
            <person name="Arendt D."/>
            <person name="Savage R."/>
            <person name="Osoegawa K."/>
            <person name="de Jong P."/>
            <person name="Lindberg D.R."/>
            <person name="Seaver E.C."/>
            <person name="Weisblat D.A."/>
            <person name="Putnam N.H."/>
            <person name="Grigoriev I.V."/>
            <person name="Rokhsar D.S."/>
        </authorList>
    </citation>
    <scope>NUCLEOTIDE SEQUENCE</scope>
</reference>